<evidence type="ECO:0000313" key="3">
    <source>
        <dbReference type="Proteomes" id="UP001370758"/>
    </source>
</evidence>
<organism evidence="2 3">
    <name type="scientific">Arthrobotrys musiformis</name>
    <dbReference type="NCBI Taxonomy" id="47236"/>
    <lineage>
        <taxon>Eukaryota</taxon>
        <taxon>Fungi</taxon>
        <taxon>Dikarya</taxon>
        <taxon>Ascomycota</taxon>
        <taxon>Pezizomycotina</taxon>
        <taxon>Orbiliomycetes</taxon>
        <taxon>Orbiliales</taxon>
        <taxon>Orbiliaceae</taxon>
        <taxon>Arthrobotrys</taxon>
    </lineage>
</organism>
<feature type="region of interest" description="Disordered" evidence="1">
    <location>
        <begin position="737"/>
        <end position="822"/>
    </location>
</feature>
<feature type="region of interest" description="Disordered" evidence="1">
    <location>
        <begin position="57"/>
        <end position="111"/>
    </location>
</feature>
<feature type="compositionally biased region" description="Polar residues" evidence="1">
    <location>
        <begin position="749"/>
        <end position="761"/>
    </location>
</feature>
<feature type="region of interest" description="Disordered" evidence="1">
    <location>
        <begin position="695"/>
        <end position="721"/>
    </location>
</feature>
<evidence type="ECO:0000313" key="2">
    <source>
        <dbReference type="EMBL" id="KAK6499112.1"/>
    </source>
</evidence>
<gene>
    <name evidence="2" type="ORF">TWF481_011683</name>
</gene>
<keyword evidence="3" id="KW-1185">Reference proteome</keyword>
<sequence length="848" mass="93374">MEATGQAGTEVFSISSPSQFCMPSQQAAGNRAQTGDKGEGSSCLRAIHLRLLASTPHSVGDPLKLSDDGQPPAAGMKHQPAIDQPLEQGGDASIPVRSIGGATGEDNDDTVQTAAAPRTPEVINELTKQMEENIDTVTSTLHAQRIVSQPTEHSRNAPTPSIGPAPVHTVSPVVIPSSPPVVQVSPQHALKSGKVIFTHLEANIKRSERDRFQDLIRFVNEPLYEYLVKKGMRRSRGSISIDLHFVGKDEARAKLTMVVFCEGDIRSKVKKFFRERQIRSEYQPSPITPEKPWYELVFAREGPRRYALPTVPTYIPLQFADQPEMEGESPGKYPKGFLVIFRAPGGSEQLATMGGVVSVKAANGGYSYYGMTAGHPISGLDDYNEEDEDDHDSYGSGSEDIDSSSSEDDDEFEGSSISEGGSEMGVEFEGQTEGLVSRCRPFERIGDAFRSPLTVDKLNLDWGLVSERREEGNTLHIYNLRWHSRIPRQHEGVWSPSATGSTLTPSEMPQSGREVFFCSGMNGYQEGRLHFLTSALSLPPGRGFTRTHKLQVAEDAVLQPGDCGAWVVDKASKEVYGHIVASNNLNQAYVVPLQDSLDQIREVLGATGVLVYPHYVIPSGPRYEVKEPQADPDLISPPVSHGAAHSSLSQSKKKGALSASPDDELDDYFSDRWHPFQKLHTQDHAAPQRTQPNFESFKVNAPGKDFTQEAPNPGSIPQTTLGVRRYYPLPYSLRKESRISREAKETRNPLETPSHGTNPDSSRSKRGLRGSDDEESDEEGWPRLPTGIDKRQPPHTPAFWYRDSGSTTKDSLGRPKMSPAPSEALELRLAPATSEILQFFERLEREEE</sequence>
<feature type="region of interest" description="Disordered" evidence="1">
    <location>
        <begin position="379"/>
        <end position="430"/>
    </location>
</feature>
<reference evidence="2 3" key="1">
    <citation type="submission" date="2023-08" db="EMBL/GenBank/DDBJ databases">
        <authorList>
            <person name="Palmer J.M."/>
        </authorList>
    </citation>
    <scope>NUCLEOTIDE SEQUENCE [LARGE SCALE GENOMIC DNA]</scope>
    <source>
        <strain evidence="2 3">TWF481</strain>
    </source>
</reference>
<feature type="compositionally biased region" description="Basic and acidic residues" evidence="1">
    <location>
        <begin position="737"/>
        <end position="748"/>
    </location>
</feature>
<name>A0AAV9W0F7_9PEZI</name>
<feature type="compositionally biased region" description="Acidic residues" evidence="1">
    <location>
        <begin position="399"/>
        <end position="413"/>
    </location>
</feature>
<feature type="region of interest" description="Disordered" evidence="1">
    <location>
        <begin position="1"/>
        <end position="40"/>
    </location>
</feature>
<feature type="compositionally biased region" description="Polar residues" evidence="1">
    <location>
        <begin position="12"/>
        <end position="33"/>
    </location>
</feature>
<dbReference type="Proteomes" id="UP001370758">
    <property type="component" value="Unassembled WGS sequence"/>
</dbReference>
<feature type="compositionally biased region" description="Acidic residues" evidence="1">
    <location>
        <begin position="382"/>
        <end position="391"/>
    </location>
</feature>
<proteinExistence type="predicted"/>
<dbReference type="AlphaFoldDB" id="A0AAV9W0F7"/>
<feature type="compositionally biased region" description="Low complexity" evidence="1">
    <location>
        <begin position="414"/>
        <end position="425"/>
    </location>
</feature>
<comment type="caution">
    <text evidence="2">The sequence shown here is derived from an EMBL/GenBank/DDBJ whole genome shotgun (WGS) entry which is preliminary data.</text>
</comment>
<dbReference type="EMBL" id="JAVHJL010000008">
    <property type="protein sequence ID" value="KAK6499112.1"/>
    <property type="molecule type" value="Genomic_DNA"/>
</dbReference>
<feature type="region of interest" description="Disordered" evidence="1">
    <location>
        <begin position="621"/>
        <end position="663"/>
    </location>
</feature>
<evidence type="ECO:0000256" key="1">
    <source>
        <dbReference type="SAM" id="MobiDB-lite"/>
    </source>
</evidence>
<accession>A0AAV9W0F7</accession>
<protein>
    <submittedName>
        <fullName evidence="2">Uncharacterized protein</fullName>
    </submittedName>
</protein>